<dbReference type="HOGENOM" id="CLU_047691_4_4_10"/>
<dbReference type="Proteomes" id="UP000003460">
    <property type="component" value="Unassembled WGS sequence"/>
</dbReference>
<sequence>MRTTSNKTDMDQATFETHATAARRSALSASRAMGVDPHSAEDIAQETLIRLWSMREDLERFKSMVALAGVVARRLCIDRFRRRTEEGEALTGEFPSTLIAADARLEEEDNERWLAQKLKTLPSTEYQVLHLRQVEGRSKEEIARLLGLEARSVATLLARARQRLLNEIRKRNAAEK</sequence>
<dbReference type="InterPro" id="IPR007627">
    <property type="entry name" value="RNA_pol_sigma70_r2"/>
</dbReference>
<dbReference type="EMBL" id="ACIJ02000023">
    <property type="protein sequence ID" value="EEX70914.1"/>
    <property type="molecule type" value="Genomic_DNA"/>
</dbReference>
<dbReference type="AlphaFoldDB" id="C9LIU7"/>
<keyword evidence="3" id="KW-0731">Sigma factor</keyword>
<evidence type="ECO:0000313" key="9">
    <source>
        <dbReference type="Proteomes" id="UP000003460"/>
    </source>
</evidence>
<dbReference type="eggNOG" id="COG1595">
    <property type="taxonomic scope" value="Bacteria"/>
</dbReference>
<evidence type="ECO:0000256" key="5">
    <source>
        <dbReference type="ARBA" id="ARBA00023163"/>
    </source>
</evidence>
<dbReference type="PANTHER" id="PTHR43133:SF8">
    <property type="entry name" value="RNA POLYMERASE SIGMA FACTOR HI_1459-RELATED"/>
    <property type="match status" value="1"/>
</dbReference>
<reference evidence="8" key="1">
    <citation type="submission" date="2009-09" db="EMBL/GenBank/DDBJ databases">
        <authorList>
            <person name="Weinstock G."/>
            <person name="Sodergren E."/>
            <person name="Clifton S."/>
            <person name="Fulton L."/>
            <person name="Fulton B."/>
            <person name="Courtney L."/>
            <person name="Fronick C."/>
            <person name="Harrison M."/>
            <person name="Strong C."/>
            <person name="Farmer C."/>
            <person name="Delahaunty K."/>
            <person name="Markovic C."/>
            <person name="Hall O."/>
            <person name="Minx P."/>
            <person name="Tomlinson C."/>
            <person name="Mitreva M."/>
            <person name="Nelson J."/>
            <person name="Hou S."/>
            <person name="Wollam A."/>
            <person name="Pepin K.H."/>
            <person name="Johnson M."/>
            <person name="Bhonagiri V."/>
            <person name="Nash W.E."/>
            <person name="Warren W."/>
            <person name="Chinwalla A."/>
            <person name="Mardis E.R."/>
            <person name="Wilson R.K."/>
        </authorList>
    </citation>
    <scope>NUCLEOTIDE SEQUENCE [LARGE SCALE GENOMIC DNA]</scope>
    <source>
        <strain evidence="8">ATCC 51259</strain>
    </source>
</reference>
<dbReference type="RefSeq" id="WP_006255929.1">
    <property type="nucleotide sequence ID" value="NZ_GG700643.1"/>
</dbReference>
<comment type="similarity">
    <text evidence="1">Belongs to the sigma-70 factor family. ECF subfamily.</text>
</comment>
<dbReference type="SUPFAM" id="SSF88946">
    <property type="entry name" value="Sigma2 domain of RNA polymerase sigma factors"/>
    <property type="match status" value="1"/>
</dbReference>
<dbReference type="GO" id="GO:0016987">
    <property type="term" value="F:sigma factor activity"/>
    <property type="evidence" value="ECO:0007669"/>
    <property type="project" value="UniProtKB-KW"/>
</dbReference>
<dbReference type="GeneID" id="84576886"/>
<dbReference type="OrthoDB" id="1072074at2"/>
<dbReference type="SUPFAM" id="SSF88659">
    <property type="entry name" value="Sigma3 and sigma4 domains of RNA polymerase sigma factors"/>
    <property type="match status" value="1"/>
</dbReference>
<dbReference type="InterPro" id="IPR013325">
    <property type="entry name" value="RNA_pol_sigma_r2"/>
</dbReference>
<keyword evidence="5" id="KW-0804">Transcription</keyword>
<proteinExistence type="inferred from homology"/>
<dbReference type="InterPro" id="IPR014284">
    <property type="entry name" value="RNA_pol_sigma-70_dom"/>
</dbReference>
<dbReference type="GO" id="GO:0006352">
    <property type="term" value="P:DNA-templated transcription initiation"/>
    <property type="evidence" value="ECO:0007669"/>
    <property type="project" value="InterPro"/>
</dbReference>
<evidence type="ECO:0000256" key="2">
    <source>
        <dbReference type="ARBA" id="ARBA00023015"/>
    </source>
</evidence>
<comment type="caution">
    <text evidence="8">The sequence shown here is derived from an EMBL/GenBank/DDBJ whole genome shotgun (WGS) entry which is preliminary data.</text>
</comment>
<evidence type="ECO:0000256" key="1">
    <source>
        <dbReference type="ARBA" id="ARBA00010641"/>
    </source>
</evidence>
<dbReference type="Pfam" id="PF08281">
    <property type="entry name" value="Sigma70_r4_2"/>
    <property type="match status" value="1"/>
</dbReference>
<dbReference type="GO" id="GO:0003677">
    <property type="term" value="F:DNA binding"/>
    <property type="evidence" value="ECO:0007669"/>
    <property type="project" value="UniProtKB-KW"/>
</dbReference>
<dbReference type="InterPro" id="IPR039425">
    <property type="entry name" value="RNA_pol_sigma-70-like"/>
</dbReference>
<dbReference type="Pfam" id="PF04542">
    <property type="entry name" value="Sigma70_r2"/>
    <property type="match status" value="1"/>
</dbReference>
<evidence type="ECO:0000256" key="3">
    <source>
        <dbReference type="ARBA" id="ARBA00023082"/>
    </source>
</evidence>
<keyword evidence="4" id="KW-0238">DNA-binding</keyword>
<dbReference type="InterPro" id="IPR013249">
    <property type="entry name" value="RNA_pol_sigma70_r4_t2"/>
</dbReference>
<evidence type="ECO:0000256" key="4">
    <source>
        <dbReference type="ARBA" id="ARBA00023125"/>
    </source>
</evidence>
<dbReference type="NCBIfam" id="TIGR02937">
    <property type="entry name" value="sigma70-ECF"/>
    <property type="match status" value="1"/>
</dbReference>
<evidence type="ECO:0000259" key="7">
    <source>
        <dbReference type="Pfam" id="PF08281"/>
    </source>
</evidence>
<accession>C9LIU7</accession>
<dbReference type="Gene3D" id="1.10.1740.10">
    <property type="match status" value="1"/>
</dbReference>
<dbReference type="InterPro" id="IPR013324">
    <property type="entry name" value="RNA_pol_sigma_r3/r4-like"/>
</dbReference>
<feature type="domain" description="RNA polymerase sigma factor 70 region 4 type 2" evidence="7">
    <location>
        <begin position="112"/>
        <end position="164"/>
    </location>
</feature>
<dbReference type="InterPro" id="IPR036388">
    <property type="entry name" value="WH-like_DNA-bd_sf"/>
</dbReference>
<dbReference type="CDD" id="cd06171">
    <property type="entry name" value="Sigma70_r4"/>
    <property type="match status" value="1"/>
</dbReference>
<protein>
    <submittedName>
        <fullName evidence="8">Sigma-70 region 2</fullName>
    </submittedName>
</protein>
<dbReference type="PANTHER" id="PTHR43133">
    <property type="entry name" value="RNA POLYMERASE ECF-TYPE SIGMA FACTO"/>
    <property type="match status" value="1"/>
</dbReference>
<organism evidence="8 9">
    <name type="scientific">Alloprevotella tannerae ATCC 51259</name>
    <dbReference type="NCBI Taxonomy" id="626522"/>
    <lineage>
        <taxon>Bacteria</taxon>
        <taxon>Pseudomonadati</taxon>
        <taxon>Bacteroidota</taxon>
        <taxon>Bacteroidia</taxon>
        <taxon>Bacteroidales</taxon>
        <taxon>Prevotellaceae</taxon>
        <taxon>Alloprevotella</taxon>
    </lineage>
</organism>
<keyword evidence="9" id="KW-1185">Reference proteome</keyword>
<feature type="domain" description="RNA polymerase sigma-70 region 2" evidence="6">
    <location>
        <begin position="25"/>
        <end position="84"/>
    </location>
</feature>
<gene>
    <name evidence="8" type="ORF">GCWU000325_02156</name>
</gene>
<dbReference type="Gene3D" id="1.10.10.10">
    <property type="entry name" value="Winged helix-like DNA-binding domain superfamily/Winged helix DNA-binding domain"/>
    <property type="match status" value="1"/>
</dbReference>
<name>C9LIU7_9BACT</name>
<keyword evidence="2" id="KW-0805">Transcription regulation</keyword>
<dbReference type="STRING" id="626522.GCWU000325_02156"/>
<evidence type="ECO:0000313" key="8">
    <source>
        <dbReference type="EMBL" id="EEX70914.1"/>
    </source>
</evidence>
<evidence type="ECO:0000259" key="6">
    <source>
        <dbReference type="Pfam" id="PF04542"/>
    </source>
</evidence>